<dbReference type="Gene3D" id="3.40.50.720">
    <property type="entry name" value="NAD(P)-binding Rossmann-like Domain"/>
    <property type="match status" value="1"/>
</dbReference>
<dbReference type="AlphaFoldDB" id="A0A382NKE7"/>
<name>A0A382NKE7_9ZZZZ</name>
<protein>
    <recommendedName>
        <fullName evidence="1">NAD-dependent epimerase/dehydratase domain-containing protein</fullName>
    </recommendedName>
</protein>
<evidence type="ECO:0000259" key="1">
    <source>
        <dbReference type="Pfam" id="PF01370"/>
    </source>
</evidence>
<dbReference type="PANTHER" id="PTHR43245:SF23">
    <property type="entry name" value="NAD(P)-BINDING DOMAIN-CONTAINING PROTEIN"/>
    <property type="match status" value="1"/>
</dbReference>
<dbReference type="CDD" id="cd08946">
    <property type="entry name" value="SDR_e"/>
    <property type="match status" value="1"/>
</dbReference>
<dbReference type="EMBL" id="UINC01101110">
    <property type="protein sequence ID" value="SVC61674.1"/>
    <property type="molecule type" value="Genomic_DNA"/>
</dbReference>
<dbReference type="SUPFAM" id="SSF51735">
    <property type="entry name" value="NAD(P)-binding Rossmann-fold domains"/>
    <property type="match status" value="1"/>
</dbReference>
<feature type="non-terminal residue" evidence="2">
    <location>
        <position position="262"/>
    </location>
</feature>
<gene>
    <name evidence="2" type="ORF">METZ01_LOCUS314528</name>
</gene>
<dbReference type="Pfam" id="PF01370">
    <property type="entry name" value="Epimerase"/>
    <property type="match status" value="1"/>
</dbReference>
<organism evidence="2">
    <name type="scientific">marine metagenome</name>
    <dbReference type="NCBI Taxonomy" id="408172"/>
    <lineage>
        <taxon>unclassified sequences</taxon>
        <taxon>metagenomes</taxon>
        <taxon>ecological metagenomes</taxon>
    </lineage>
</organism>
<evidence type="ECO:0000313" key="2">
    <source>
        <dbReference type="EMBL" id="SVC61674.1"/>
    </source>
</evidence>
<sequence>MQKILIVGGAGYIGGHMTDLLKSLNYEVCVYDSLVYESRYLKDVYFINGDIRDKSKLRRVLPKYDLVIWLAALVGDGACAVNPILTNEINYETVKWLVDNYANKIIFTSTCSVYGINNSLINEDSATNPQSVYAETKLKAEQYILDNQNDYIIFRLGTLFGLGDYFSRVRLDLVVNILSKKATMGETLNVFGGEQWRPLLHVKDVANAVIFSLKNDLKGLYNLSYNNYQIKEIANEIKEIIPKTEIHYSEKQFEDLRNYKVN</sequence>
<feature type="domain" description="NAD-dependent epimerase/dehydratase" evidence="1">
    <location>
        <begin position="4"/>
        <end position="222"/>
    </location>
</feature>
<reference evidence="2" key="1">
    <citation type="submission" date="2018-05" db="EMBL/GenBank/DDBJ databases">
        <authorList>
            <person name="Lanie J.A."/>
            <person name="Ng W.-L."/>
            <person name="Kazmierczak K.M."/>
            <person name="Andrzejewski T.M."/>
            <person name="Davidsen T.M."/>
            <person name="Wayne K.J."/>
            <person name="Tettelin H."/>
            <person name="Glass J.I."/>
            <person name="Rusch D."/>
            <person name="Podicherti R."/>
            <person name="Tsui H.-C.T."/>
            <person name="Winkler M.E."/>
        </authorList>
    </citation>
    <scope>NUCLEOTIDE SEQUENCE</scope>
</reference>
<accession>A0A382NKE7</accession>
<dbReference type="InterPro" id="IPR036291">
    <property type="entry name" value="NAD(P)-bd_dom_sf"/>
</dbReference>
<dbReference type="InterPro" id="IPR050177">
    <property type="entry name" value="Lipid_A_modif_metabolic_enz"/>
</dbReference>
<dbReference type="InterPro" id="IPR001509">
    <property type="entry name" value="Epimerase_deHydtase"/>
</dbReference>
<proteinExistence type="predicted"/>
<dbReference type="PANTHER" id="PTHR43245">
    <property type="entry name" value="BIFUNCTIONAL POLYMYXIN RESISTANCE PROTEIN ARNA"/>
    <property type="match status" value="1"/>
</dbReference>